<dbReference type="InterPro" id="IPR039279">
    <property type="entry name" value="QRT3-like"/>
</dbReference>
<feature type="chain" id="PRO_5001598953" evidence="1">
    <location>
        <begin position="28"/>
        <end position="478"/>
    </location>
</feature>
<dbReference type="PANTHER" id="PTHR33928:SF4">
    <property type="entry name" value="PECTATE LYASE SUPERFAMILY PROTEIN DOMAIN-CONTAINING PROTEIN"/>
    <property type="match status" value="1"/>
</dbReference>
<dbReference type="eggNOG" id="ENOG502R9NS">
    <property type="taxonomic scope" value="Eukaryota"/>
</dbReference>
<dbReference type="GO" id="GO:0004650">
    <property type="term" value="F:polygalacturonase activity"/>
    <property type="evidence" value="ECO:0000318"/>
    <property type="project" value="GO_Central"/>
</dbReference>
<dbReference type="OMA" id="TIIDNCY"/>
<name>A0A061G8T1_THECC</name>
<dbReference type="PANTHER" id="PTHR33928">
    <property type="entry name" value="POLYGALACTURONASE QRT3"/>
    <property type="match status" value="1"/>
</dbReference>
<protein>
    <submittedName>
        <fullName evidence="2">Pectin lyase-like superfamily protein, putative</fullName>
    </submittedName>
</protein>
<dbReference type="STRING" id="3641.A0A061G8T1"/>
<keyword evidence="1" id="KW-0732">Signal</keyword>
<proteinExistence type="predicted"/>
<dbReference type="SMART" id="SM00710">
    <property type="entry name" value="PbH1"/>
    <property type="match status" value="4"/>
</dbReference>
<reference evidence="2 3" key="1">
    <citation type="journal article" date="2013" name="Genome Biol.">
        <title>The genome sequence of the most widely cultivated cacao type and its use to identify candidate genes regulating pod color.</title>
        <authorList>
            <person name="Motamayor J.C."/>
            <person name="Mockaitis K."/>
            <person name="Schmutz J."/>
            <person name="Haiminen N."/>
            <person name="Iii D.L."/>
            <person name="Cornejo O."/>
            <person name="Findley S.D."/>
            <person name="Zheng P."/>
            <person name="Utro F."/>
            <person name="Royaert S."/>
            <person name="Saski C."/>
            <person name="Jenkins J."/>
            <person name="Podicheti R."/>
            <person name="Zhao M."/>
            <person name="Scheffler B.E."/>
            <person name="Stack J.C."/>
            <person name="Feltus F.A."/>
            <person name="Mustiga G.M."/>
            <person name="Amores F."/>
            <person name="Phillips W."/>
            <person name="Marelli J.P."/>
            <person name="May G.D."/>
            <person name="Shapiro H."/>
            <person name="Ma J."/>
            <person name="Bustamante C.D."/>
            <person name="Schnell R.J."/>
            <person name="Main D."/>
            <person name="Gilbert D."/>
            <person name="Parida L."/>
            <person name="Kuhn D.N."/>
        </authorList>
    </citation>
    <scope>NUCLEOTIDE SEQUENCE [LARGE SCALE GENOMIC DNA]</scope>
    <source>
        <strain evidence="3">cv. Matina 1-6</strain>
    </source>
</reference>
<dbReference type="Gramene" id="EOY26250">
    <property type="protein sequence ID" value="EOY26250"/>
    <property type="gene ID" value="TCM_027717"/>
</dbReference>
<evidence type="ECO:0000313" key="2">
    <source>
        <dbReference type="EMBL" id="EOY26250.1"/>
    </source>
</evidence>
<dbReference type="InterPro" id="IPR012334">
    <property type="entry name" value="Pectin_lyas_fold"/>
</dbReference>
<organism evidence="2 3">
    <name type="scientific">Theobroma cacao</name>
    <name type="common">Cacao</name>
    <name type="synonym">Cocoa</name>
    <dbReference type="NCBI Taxonomy" id="3641"/>
    <lineage>
        <taxon>Eukaryota</taxon>
        <taxon>Viridiplantae</taxon>
        <taxon>Streptophyta</taxon>
        <taxon>Embryophyta</taxon>
        <taxon>Tracheophyta</taxon>
        <taxon>Spermatophyta</taxon>
        <taxon>Magnoliopsida</taxon>
        <taxon>eudicotyledons</taxon>
        <taxon>Gunneridae</taxon>
        <taxon>Pentapetalae</taxon>
        <taxon>rosids</taxon>
        <taxon>malvids</taxon>
        <taxon>Malvales</taxon>
        <taxon>Malvaceae</taxon>
        <taxon>Byttnerioideae</taxon>
        <taxon>Theobroma</taxon>
    </lineage>
</organism>
<accession>A0A061G8T1</accession>
<sequence>MVSKKTMLANLLLAFVSVNTVLDYGESSYSGISNYHANIRRMASVKASFISRNGVPPISHSFSTTPVLTGSRVYHATDYGADPSGKLDSTDALEQAISDAFRSQVEGHLIQGVADLGGAQLHLDGGTFKISRPLRLPKIRGGNFMILCGSLTASPDFPTDRHLIELLPSSSSFSYEDVTLKDLMIDSNFRGGGIAIVNSLRTIIDNCYISHFVTNGILIQGGHETYVRNTFIGQHINAGGDRREKDFSGIGINIKSNDNAVTDVVIFSASIGILIQGQANMLTGIHCYNKATGWGGTGIYIQAPGFTQTRIANSYFDFTGIVAEDPVQLHITGSFFLGNAFVLLKSLKGVAFGINIVDNMFSGDYTGVPTVQLDQSNSPFTKIEQVVVDRNNARGMVLKSTVARGSIWRNGTTWTVDFSRALLFPNLIKHVQYTLHAGASFPRHILRNASGNRVTVETELPTSATLHVAVDQSTVGYT</sequence>
<keyword evidence="2" id="KW-0456">Lyase</keyword>
<dbReference type="FunFam" id="2.160.20.10:FF:000046">
    <property type="entry name" value="Polygalacturonase QRT3"/>
    <property type="match status" value="1"/>
</dbReference>
<gene>
    <name evidence="2" type="ORF">TCM_027717</name>
</gene>
<dbReference type="Proteomes" id="UP000026915">
    <property type="component" value="Chromosome 6"/>
</dbReference>
<dbReference type="Gene3D" id="2.160.20.10">
    <property type="entry name" value="Single-stranded right-handed beta-helix, Pectin lyase-like"/>
    <property type="match status" value="1"/>
</dbReference>
<evidence type="ECO:0000313" key="3">
    <source>
        <dbReference type="Proteomes" id="UP000026915"/>
    </source>
</evidence>
<dbReference type="InParanoid" id="A0A061G8T1"/>
<keyword evidence="3" id="KW-1185">Reference proteome</keyword>
<feature type="signal peptide" evidence="1">
    <location>
        <begin position="1"/>
        <end position="27"/>
    </location>
</feature>
<dbReference type="SUPFAM" id="SSF51126">
    <property type="entry name" value="Pectin lyase-like"/>
    <property type="match status" value="1"/>
</dbReference>
<dbReference type="InterPro" id="IPR006626">
    <property type="entry name" value="PbH1"/>
</dbReference>
<dbReference type="EMBL" id="CM001884">
    <property type="protein sequence ID" value="EOY26250.1"/>
    <property type="molecule type" value="Genomic_DNA"/>
</dbReference>
<dbReference type="InterPro" id="IPR011050">
    <property type="entry name" value="Pectin_lyase_fold/virulence"/>
</dbReference>
<dbReference type="GO" id="GO:0016829">
    <property type="term" value="F:lyase activity"/>
    <property type="evidence" value="ECO:0007669"/>
    <property type="project" value="UniProtKB-KW"/>
</dbReference>
<dbReference type="HOGENOM" id="CLU_031155_0_0_1"/>
<evidence type="ECO:0000256" key="1">
    <source>
        <dbReference type="SAM" id="SignalP"/>
    </source>
</evidence>
<dbReference type="AlphaFoldDB" id="A0A061G8T1"/>